<accession>A0ACC0V3E3</accession>
<reference evidence="1" key="1">
    <citation type="submission" date="2022-10" db="EMBL/GenBank/DDBJ databases">
        <title>Complete Genome of Trichothecium roseum strain YXFP-22015, a Plant Pathogen Isolated from Citrus.</title>
        <authorList>
            <person name="Wang Y."/>
            <person name="Zhu L."/>
        </authorList>
    </citation>
    <scope>NUCLEOTIDE SEQUENCE</scope>
    <source>
        <strain evidence="1">YXFP-22015</strain>
    </source>
</reference>
<evidence type="ECO:0000313" key="2">
    <source>
        <dbReference type="Proteomes" id="UP001163324"/>
    </source>
</evidence>
<dbReference type="Proteomes" id="UP001163324">
    <property type="component" value="Chromosome 4"/>
</dbReference>
<protein>
    <submittedName>
        <fullName evidence="1">Uncharacterized protein</fullName>
    </submittedName>
</protein>
<gene>
    <name evidence="1" type="ORF">N3K66_005215</name>
</gene>
<keyword evidence="2" id="KW-1185">Reference proteome</keyword>
<dbReference type="EMBL" id="CM047943">
    <property type="protein sequence ID" value="KAI9900953.1"/>
    <property type="molecule type" value="Genomic_DNA"/>
</dbReference>
<proteinExistence type="predicted"/>
<organism evidence="1 2">
    <name type="scientific">Trichothecium roseum</name>
    <dbReference type="NCBI Taxonomy" id="47278"/>
    <lineage>
        <taxon>Eukaryota</taxon>
        <taxon>Fungi</taxon>
        <taxon>Dikarya</taxon>
        <taxon>Ascomycota</taxon>
        <taxon>Pezizomycotina</taxon>
        <taxon>Sordariomycetes</taxon>
        <taxon>Hypocreomycetidae</taxon>
        <taxon>Hypocreales</taxon>
        <taxon>Hypocreales incertae sedis</taxon>
        <taxon>Trichothecium</taxon>
    </lineage>
</organism>
<comment type="caution">
    <text evidence="1">The sequence shown here is derived from an EMBL/GenBank/DDBJ whole genome shotgun (WGS) entry which is preliminary data.</text>
</comment>
<sequence length="379" mass="42318">MADTLHNAPIVLDNGSGTIRAGFAGEEVPKCIFPSWVGRPKHTRVLAGALEGDVFIGPKAQEQRGLLKIRYPLEHGIVTDWDDMERIWEYVYADGVKTLSEEHPVLLTEPPLNPRSNRDTAAQILFETFNVPALHTSIQAVLSLYASGRTTGIVLDSGDGVSHAVPVYEGFSMSNSIRRIDVAGRDITEYLQTLLRKTGYTFHTSAEKEVVRLIKESVSYVAADPKKEEREWFGVKHNESKMAEYVLPDGSKLKVGAERFRAPEILFDPELIGLEYPGVHQIVVDAINRTDLDLRKSLYSNIVLSGGSTLTKGFGDRLLGELQKLAVKDMRIKIFAPPERKYSTWIGGSILAGLSTFRKMWVSIDDWHENPDIIHTKFS</sequence>
<name>A0ACC0V3E3_9HYPO</name>
<evidence type="ECO:0000313" key="1">
    <source>
        <dbReference type="EMBL" id="KAI9900953.1"/>
    </source>
</evidence>